<dbReference type="Proteomes" id="UP001054252">
    <property type="component" value="Unassembled WGS sequence"/>
</dbReference>
<gene>
    <name evidence="1" type="ORF">SLEP1_g4199</name>
</gene>
<reference evidence="1 2" key="1">
    <citation type="journal article" date="2021" name="Commun. Biol.">
        <title>The genome of Shorea leprosula (Dipterocarpaceae) highlights the ecological relevance of drought in aseasonal tropical rainforests.</title>
        <authorList>
            <person name="Ng K.K.S."/>
            <person name="Kobayashi M.J."/>
            <person name="Fawcett J.A."/>
            <person name="Hatakeyama M."/>
            <person name="Paape T."/>
            <person name="Ng C.H."/>
            <person name="Ang C.C."/>
            <person name="Tnah L.H."/>
            <person name="Lee C.T."/>
            <person name="Nishiyama T."/>
            <person name="Sese J."/>
            <person name="O'Brien M.J."/>
            <person name="Copetti D."/>
            <person name="Mohd Noor M.I."/>
            <person name="Ong R.C."/>
            <person name="Putra M."/>
            <person name="Sireger I.Z."/>
            <person name="Indrioko S."/>
            <person name="Kosugi Y."/>
            <person name="Izuno A."/>
            <person name="Isagi Y."/>
            <person name="Lee S.L."/>
            <person name="Shimizu K.K."/>
        </authorList>
    </citation>
    <scope>NUCLEOTIDE SEQUENCE [LARGE SCALE GENOMIC DNA]</scope>
    <source>
        <strain evidence="1">214</strain>
    </source>
</reference>
<organism evidence="1 2">
    <name type="scientific">Rubroshorea leprosula</name>
    <dbReference type="NCBI Taxonomy" id="152421"/>
    <lineage>
        <taxon>Eukaryota</taxon>
        <taxon>Viridiplantae</taxon>
        <taxon>Streptophyta</taxon>
        <taxon>Embryophyta</taxon>
        <taxon>Tracheophyta</taxon>
        <taxon>Spermatophyta</taxon>
        <taxon>Magnoliopsida</taxon>
        <taxon>eudicotyledons</taxon>
        <taxon>Gunneridae</taxon>
        <taxon>Pentapetalae</taxon>
        <taxon>rosids</taxon>
        <taxon>malvids</taxon>
        <taxon>Malvales</taxon>
        <taxon>Dipterocarpaceae</taxon>
        <taxon>Rubroshorea</taxon>
    </lineage>
</organism>
<sequence length="125" mass="14654">MVCISIERPRLESLKDLTSMPGPRSPCPQYPGFLKTRYVKVKEPVFRNGVRVYWDEVPLHKEVGEEESEVRCFGVFRFLKVQVIGTIRRAFDRYFGVLLGLPMSEYHGYDLRDSAEMTNWKMSRC</sequence>
<dbReference type="EMBL" id="BPVZ01000004">
    <property type="protein sequence ID" value="GKU90163.1"/>
    <property type="molecule type" value="Genomic_DNA"/>
</dbReference>
<comment type="caution">
    <text evidence="1">The sequence shown here is derived from an EMBL/GenBank/DDBJ whole genome shotgun (WGS) entry which is preliminary data.</text>
</comment>
<protein>
    <submittedName>
        <fullName evidence="1">Uncharacterized protein</fullName>
    </submittedName>
</protein>
<evidence type="ECO:0000313" key="2">
    <source>
        <dbReference type="Proteomes" id="UP001054252"/>
    </source>
</evidence>
<accession>A0AAV5HWP4</accession>
<evidence type="ECO:0000313" key="1">
    <source>
        <dbReference type="EMBL" id="GKU90163.1"/>
    </source>
</evidence>
<keyword evidence="2" id="KW-1185">Reference proteome</keyword>
<name>A0AAV5HWP4_9ROSI</name>
<proteinExistence type="predicted"/>
<dbReference type="AlphaFoldDB" id="A0AAV5HWP4"/>